<gene>
    <name evidence="3" type="ORF">KL86APRO_12668</name>
</gene>
<accession>A0A212KDM9</accession>
<name>A0A212KDM9_9PROT</name>
<feature type="region of interest" description="Disordered" evidence="2">
    <location>
        <begin position="239"/>
        <end position="261"/>
    </location>
</feature>
<keyword evidence="1" id="KW-0479">Metal-binding</keyword>
<dbReference type="PANTHER" id="PTHR34448:SF1">
    <property type="entry name" value="BLL6088 PROTEIN"/>
    <property type="match status" value="1"/>
</dbReference>
<feature type="compositionally biased region" description="Basic and acidic residues" evidence="2">
    <location>
        <begin position="241"/>
        <end position="261"/>
    </location>
</feature>
<dbReference type="SUPFAM" id="SSF144052">
    <property type="entry name" value="Thermophilic metalloprotease-like"/>
    <property type="match status" value="1"/>
</dbReference>
<dbReference type="AlphaFoldDB" id="A0A212KDM9"/>
<protein>
    <submittedName>
        <fullName evidence="3">Uncharacterized protein</fullName>
    </submittedName>
</protein>
<sequence length="261" mass="27643">MPNVSHARAGWLLHFAAGGLIIGENGKMHPSLGMVAKRAAEHLIGACGRVRSGERVLIISDASTAEIATLVHVVAGHAEASTETRIIPPLRRHGKEPPEDAAQAMLSADLVIGLTRHSMAHTRARVAAGHSGARYLSLPDYSPALMNDPAIMVDYAARYGLVRRFADAFTHGHELRVQTRASTDIRIAIEGRIGNACPGCVLGAGDLGSPPDIEANVSPLETGSNGVVVVDGLYPLSGNRAPERAGDPARRKGGDRRFRRT</sequence>
<reference evidence="3" key="1">
    <citation type="submission" date="2016-04" db="EMBL/GenBank/DDBJ databases">
        <authorList>
            <person name="Evans L.H."/>
            <person name="Alamgir A."/>
            <person name="Owens N."/>
            <person name="Weber N.D."/>
            <person name="Virtaneva K."/>
            <person name="Barbian K."/>
            <person name="Babar A."/>
            <person name="Rosenke K."/>
        </authorList>
    </citation>
    <scope>NUCLEOTIDE SEQUENCE</scope>
    <source>
        <strain evidence="3">86</strain>
    </source>
</reference>
<proteinExistence type="predicted"/>
<dbReference type="EMBL" id="FLUO01000001">
    <property type="protein sequence ID" value="SBW09762.1"/>
    <property type="molecule type" value="Genomic_DNA"/>
</dbReference>
<evidence type="ECO:0000256" key="2">
    <source>
        <dbReference type="SAM" id="MobiDB-lite"/>
    </source>
</evidence>
<evidence type="ECO:0000256" key="1">
    <source>
        <dbReference type="ARBA" id="ARBA00022723"/>
    </source>
</evidence>
<evidence type="ECO:0000313" key="3">
    <source>
        <dbReference type="EMBL" id="SBW09762.1"/>
    </source>
</evidence>
<dbReference type="GO" id="GO:0046872">
    <property type="term" value="F:metal ion binding"/>
    <property type="evidence" value="ECO:0007669"/>
    <property type="project" value="UniProtKB-KW"/>
</dbReference>
<dbReference type="PANTHER" id="PTHR34448">
    <property type="entry name" value="AMINOPEPTIDASE"/>
    <property type="match status" value="1"/>
</dbReference>
<organism evidence="3">
    <name type="scientific">uncultured Alphaproteobacteria bacterium</name>
    <dbReference type="NCBI Taxonomy" id="91750"/>
    <lineage>
        <taxon>Bacteria</taxon>
        <taxon>Pseudomonadati</taxon>
        <taxon>Pseudomonadota</taxon>
        <taxon>Alphaproteobacteria</taxon>
        <taxon>environmental samples</taxon>
    </lineage>
</organism>
<dbReference type="InterPro" id="IPR052170">
    <property type="entry name" value="M29_Exopeptidase"/>
</dbReference>